<organism evidence="4 5">
    <name type="scientific">Elizabethkingia argenteiflava</name>
    <dbReference type="NCBI Taxonomy" id="2681556"/>
    <lineage>
        <taxon>Bacteria</taxon>
        <taxon>Pseudomonadati</taxon>
        <taxon>Bacteroidota</taxon>
        <taxon>Flavobacteriia</taxon>
        <taxon>Flavobacteriales</taxon>
        <taxon>Weeksellaceae</taxon>
        <taxon>Elizabethkingia</taxon>
    </lineage>
</organism>
<sequence length="664" mass="77667">MLQYRLCSFASLFYFQFFFAQEVKKDSISHSIDSVAIGEEKITPRHDITELVLVKKDPITEHQAVTKLEKLDIYFNPTSQADPLKAINTMPFSTNLQETALPVLRGGDANRSKVYLNGVPIFNPVRNSTDNNLGNFSLFNTELLEKEYVYPSNPPLSFGNSSAGIVEIETSKKITLDNLQISLSLSNIGLLLSKKLSKKEGDFFQIYTNYQFSKAFVDLNKNSDFLRVKNFSSRDLGLNAHVDLTDYLSFNSYTYFIDEDYTWLNSTLNYMGDASFVKKRLFSVNNLDFLRQKNKFRFSVLADVSNSTYKFGNILSNTQTVQYFSSLYHQHRFTKEFSMQYGLDFFLSHEHYDEFLPKFYYALNPQNLNYHLFQNKSFQYTETYLWVDYKTKEWGVSAAARQNLFPQDKVYYTSYQLMPYYHWNNKNKLNLGMGKYHSFSPPFYTDKHHYLLTSKQIGLDYQYENRKLSISSAIYTKEDNGTQISSIIEQAQRVRSFGIEFSAQYNFTKNLYLQLSNLFLDQKQSISGKEYPGTMDMKYFIKAQMTFLHAFINASLALTTRPGQFYTDIYSASYSPEAQNYQPLYTSFYNERYSKYFRLDFTTNKTFSLKKGSLISFLSISNLFNNKNQSSAYYNLDYSRKFFVPYQGRVFYFGVQWRWNNIGG</sequence>
<protein>
    <recommendedName>
        <fullName evidence="6">TonB-dependent receptor</fullName>
    </recommendedName>
</protein>
<keyword evidence="2" id="KW-0472">Membrane</keyword>
<accession>A0A845PT30</accession>
<dbReference type="Proteomes" id="UP000553459">
    <property type="component" value="Unassembled WGS sequence"/>
</dbReference>
<proteinExistence type="predicted"/>
<comment type="subcellular location">
    <subcellularLocation>
        <location evidence="1">Cell outer membrane</location>
    </subcellularLocation>
</comment>
<keyword evidence="5" id="KW-1185">Reference proteome</keyword>
<evidence type="ECO:0000256" key="2">
    <source>
        <dbReference type="ARBA" id="ARBA00023136"/>
    </source>
</evidence>
<keyword evidence="3" id="KW-0998">Cell outer membrane</keyword>
<dbReference type="GO" id="GO:0009279">
    <property type="term" value="C:cell outer membrane"/>
    <property type="evidence" value="ECO:0007669"/>
    <property type="project" value="UniProtKB-SubCell"/>
</dbReference>
<dbReference type="InterPro" id="IPR036942">
    <property type="entry name" value="Beta-barrel_TonB_sf"/>
</dbReference>
<evidence type="ECO:0000313" key="5">
    <source>
        <dbReference type="Proteomes" id="UP000553459"/>
    </source>
</evidence>
<dbReference type="EMBL" id="JAAABJ010000224">
    <property type="protein sequence ID" value="NAW50203.1"/>
    <property type="molecule type" value="Genomic_DNA"/>
</dbReference>
<dbReference type="AlphaFoldDB" id="A0A845PT30"/>
<reference evidence="4 5" key="1">
    <citation type="submission" date="2019-11" db="EMBL/GenBank/DDBJ databases">
        <title>Characterization of Elizabethkingia argenteiflava sp. nov., isolated from inner surface of Soybean Pods.</title>
        <authorList>
            <person name="Mo S."/>
        </authorList>
    </citation>
    <scope>NUCLEOTIDE SEQUENCE [LARGE SCALE GENOMIC DNA]</scope>
    <source>
        <strain evidence="4 5">YB22</strain>
    </source>
</reference>
<dbReference type="RefSeq" id="WP_166518563.1">
    <property type="nucleotide sequence ID" value="NZ_JAAABJ010000224.1"/>
</dbReference>
<evidence type="ECO:0000256" key="3">
    <source>
        <dbReference type="ARBA" id="ARBA00023237"/>
    </source>
</evidence>
<name>A0A845PT30_9FLAO</name>
<dbReference type="Gene3D" id="2.40.170.20">
    <property type="entry name" value="TonB-dependent receptor, beta-barrel domain"/>
    <property type="match status" value="1"/>
</dbReference>
<evidence type="ECO:0008006" key="6">
    <source>
        <dbReference type="Google" id="ProtNLM"/>
    </source>
</evidence>
<comment type="caution">
    <text evidence="4">The sequence shown here is derived from an EMBL/GenBank/DDBJ whole genome shotgun (WGS) entry which is preliminary data.</text>
</comment>
<evidence type="ECO:0000256" key="1">
    <source>
        <dbReference type="ARBA" id="ARBA00004442"/>
    </source>
</evidence>
<gene>
    <name evidence="4" type="ORF">GNY06_01970</name>
</gene>
<dbReference type="SUPFAM" id="SSF56935">
    <property type="entry name" value="Porins"/>
    <property type="match status" value="1"/>
</dbReference>
<evidence type="ECO:0000313" key="4">
    <source>
        <dbReference type="EMBL" id="NAW50203.1"/>
    </source>
</evidence>